<dbReference type="Gene3D" id="1.20.1600.10">
    <property type="entry name" value="Outer membrane efflux proteins (OEP)"/>
    <property type="match status" value="1"/>
</dbReference>
<dbReference type="GO" id="GO:0005886">
    <property type="term" value="C:plasma membrane"/>
    <property type="evidence" value="ECO:0007669"/>
    <property type="project" value="UniProtKB-SubCell"/>
</dbReference>
<protein>
    <submittedName>
        <fullName evidence="4">Multidrug transporter</fullName>
    </submittedName>
</protein>
<dbReference type="PROSITE" id="PS51257">
    <property type="entry name" value="PROKAR_LIPOPROTEIN"/>
    <property type="match status" value="1"/>
</dbReference>
<accession>A0A6P2JRX5</accession>
<dbReference type="GO" id="GO:0015562">
    <property type="term" value="F:efflux transmembrane transporter activity"/>
    <property type="evidence" value="ECO:0007669"/>
    <property type="project" value="InterPro"/>
</dbReference>
<evidence type="ECO:0000313" key="4">
    <source>
        <dbReference type="EMBL" id="VWB47235.1"/>
    </source>
</evidence>
<sequence>MQKHALTASAAALAAALFAAGCTMAPHYKRPDAPVEQAYPASGVYATQPGATGERSANGQAAAAIGWREFFVDPRLQRLIEIALKNNRDLRVSVLNIEAARAQYQITRAGLFPTLGGVGSDSLQRYPAGITSAGAPATLSRVYNVGLSASWELDLFGRVQSLKDQALAQYLSTAYARQASEISLVSQVADQYLTLLSTDDLLKVTENTLKTAQASYNLTKLQFDNGTGSELDLRQAQTVVETALANQQSQARARAQALNALVLLVGEPLPDDLPAGMPLDAQNLLTDVPAGLPSDLLTRRPDVMQAEQTLLAANANIGAARAAFFPKISLTAAFGTSSTTLGGLFKAGTAAWSFAPNIALPIFEGGSNIANLDLAHVQKRIEIANYEKAIQSAFREVSDGLAARGTYDQQIAALARNEHAQQRRFDLSDLRYRNGVDSYLSVLTAQTDLYSAQQSLISARLARWTNLVDLYRALGGGWIERAGEAPRAPDAPVEYGSTGSTPPSPRSN</sequence>
<reference evidence="4 5" key="1">
    <citation type="submission" date="2019-09" db="EMBL/GenBank/DDBJ databases">
        <authorList>
            <person name="Depoorter E."/>
        </authorList>
    </citation>
    <scope>NUCLEOTIDE SEQUENCE [LARGE SCALE GENOMIC DNA]</scope>
    <source>
        <strain evidence="4">LMG 30113</strain>
    </source>
</reference>
<dbReference type="RefSeq" id="WP_174923131.1">
    <property type="nucleotide sequence ID" value="NZ_CABVQD010000005.1"/>
</dbReference>
<organism evidence="4 5">
    <name type="scientific">Burkholderia paludis</name>
    <dbReference type="NCBI Taxonomy" id="1506587"/>
    <lineage>
        <taxon>Bacteria</taxon>
        <taxon>Pseudomonadati</taxon>
        <taxon>Pseudomonadota</taxon>
        <taxon>Betaproteobacteria</taxon>
        <taxon>Burkholderiales</taxon>
        <taxon>Burkholderiaceae</taxon>
        <taxon>Burkholderia</taxon>
        <taxon>Burkholderia cepacia complex</taxon>
    </lineage>
</organism>
<evidence type="ECO:0000256" key="3">
    <source>
        <dbReference type="SAM" id="MobiDB-lite"/>
    </source>
</evidence>
<dbReference type="InterPro" id="IPR003423">
    <property type="entry name" value="OMP_efflux"/>
</dbReference>
<evidence type="ECO:0000256" key="1">
    <source>
        <dbReference type="ARBA" id="ARBA00007613"/>
    </source>
</evidence>
<dbReference type="NCBIfam" id="TIGR01845">
    <property type="entry name" value="outer_NodT"/>
    <property type="match status" value="1"/>
</dbReference>
<keyword evidence="5" id="KW-1185">Reference proteome</keyword>
<keyword evidence="2" id="KW-0564">Palmitate</keyword>
<dbReference type="PANTHER" id="PTHR30203">
    <property type="entry name" value="OUTER MEMBRANE CATION EFFLUX PROTEIN"/>
    <property type="match status" value="1"/>
</dbReference>
<keyword evidence="2" id="KW-0449">Lipoprotein</keyword>
<name>A0A6P2JRX5_9BURK</name>
<feature type="signal peptide" evidence="2">
    <location>
        <begin position="1"/>
        <end position="25"/>
    </location>
</feature>
<dbReference type="Pfam" id="PF02321">
    <property type="entry name" value="OEP"/>
    <property type="match status" value="2"/>
</dbReference>
<keyword evidence="2" id="KW-0472">Membrane</keyword>
<dbReference type="InterPro" id="IPR010131">
    <property type="entry name" value="MdtP/NodT-like"/>
</dbReference>
<comment type="subcellular location">
    <subcellularLocation>
        <location evidence="2">Cell membrane</location>
        <topology evidence="2">Lipid-anchor</topology>
    </subcellularLocation>
</comment>
<evidence type="ECO:0000313" key="5">
    <source>
        <dbReference type="Proteomes" id="UP000494330"/>
    </source>
</evidence>
<dbReference type="PANTHER" id="PTHR30203:SF32">
    <property type="entry name" value="CATION EFFLUX SYSTEM PROTEIN CUSC"/>
    <property type="match status" value="1"/>
</dbReference>
<dbReference type="Proteomes" id="UP000494330">
    <property type="component" value="Unassembled WGS sequence"/>
</dbReference>
<keyword evidence="2" id="KW-0732">Signal</keyword>
<feature type="chain" id="PRO_5027150739" evidence="2">
    <location>
        <begin position="26"/>
        <end position="508"/>
    </location>
</feature>
<dbReference type="Gene3D" id="2.20.200.10">
    <property type="entry name" value="Outer membrane efflux proteins (OEP)"/>
    <property type="match status" value="1"/>
</dbReference>
<dbReference type="EMBL" id="CABVQD010000005">
    <property type="protein sequence ID" value="VWB47235.1"/>
    <property type="molecule type" value="Genomic_DNA"/>
</dbReference>
<evidence type="ECO:0000256" key="2">
    <source>
        <dbReference type="RuleBase" id="RU362097"/>
    </source>
</evidence>
<keyword evidence="2" id="KW-1134">Transmembrane beta strand</keyword>
<feature type="region of interest" description="Disordered" evidence="3">
    <location>
        <begin position="483"/>
        <end position="508"/>
    </location>
</feature>
<proteinExistence type="inferred from homology"/>
<gene>
    <name evidence="4" type="ORF">BPA30113_02011</name>
</gene>
<dbReference type="SUPFAM" id="SSF56954">
    <property type="entry name" value="Outer membrane efflux proteins (OEP)"/>
    <property type="match status" value="1"/>
</dbReference>
<dbReference type="AlphaFoldDB" id="A0A6P2JRX5"/>
<keyword evidence="2" id="KW-0812">Transmembrane</keyword>
<comment type="similarity">
    <text evidence="1 2">Belongs to the outer membrane factor (OMF) (TC 1.B.17) family.</text>
</comment>